<dbReference type="OrthoDB" id="7991169at2"/>
<protein>
    <submittedName>
        <fullName evidence="2">PilZ domain-containing protein</fullName>
    </submittedName>
</protein>
<evidence type="ECO:0000259" key="1">
    <source>
        <dbReference type="Pfam" id="PF07238"/>
    </source>
</evidence>
<dbReference type="InterPro" id="IPR009875">
    <property type="entry name" value="PilZ_domain"/>
</dbReference>
<evidence type="ECO:0000313" key="2">
    <source>
        <dbReference type="EMBL" id="SHH68866.1"/>
    </source>
</evidence>
<proteinExistence type="predicted"/>
<dbReference type="EMBL" id="LT670818">
    <property type="protein sequence ID" value="SHH68866.1"/>
    <property type="molecule type" value="Genomic_DNA"/>
</dbReference>
<evidence type="ECO:0000313" key="3">
    <source>
        <dbReference type="Proteomes" id="UP000190675"/>
    </source>
</evidence>
<dbReference type="GO" id="GO:0035438">
    <property type="term" value="F:cyclic-di-GMP binding"/>
    <property type="evidence" value="ECO:0007669"/>
    <property type="project" value="InterPro"/>
</dbReference>
<dbReference type="Pfam" id="PF07238">
    <property type="entry name" value="PilZ"/>
    <property type="match status" value="1"/>
</dbReference>
<feature type="domain" description="PilZ" evidence="1">
    <location>
        <begin position="119"/>
        <end position="199"/>
    </location>
</feature>
<gene>
    <name evidence="2" type="ORF">SAMN05444169_8811</name>
</gene>
<reference evidence="2 3" key="1">
    <citation type="submission" date="2016-11" db="EMBL/GenBank/DDBJ databases">
        <authorList>
            <person name="Jaros S."/>
            <person name="Januszkiewicz K."/>
            <person name="Wedrychowicz H."/>
        </authorList>
    </citation>
    <scope>NUCLEOTIDE SEQUENCE [LARGE SCALE GENOMIC DNA]</scope>
    <source>
        <strain evidence="2 3">GAS242</strain>
    </source>
</reference>
<accession>A0A1M5V107</accession>
<sequence length="219" mass="23684">MSVKEFLGQQAVNVAIGGHYTLANWFDAQGKPRTFACRTSRVSPFRMMVAVPVVGRIGDRITSYFGDFGKLDGHISDIAAGSFLLELAMTTSMREKLATKLSWLDKKQRDPAVREARIHARIIPAASHSTLTFADGSTRSCFVIDMSASGVAVSADAQLQVGTPLAVGACVGRVVRILPHGFAVKFVEQQNRQELERLIVRPAPPRPAGSAEPPVRRAG</sequence>
<dbReference type="Proteomes" id="UP000190675">
    <property type="component" value="Chromosome I"/>
</dbReference>
<name>A0A1M5V107_9BRAD</name>
<dbReference type="AlphaFoldDB" id="A0A1M5V107"/>
<organism evidence="2 3">
    <name type="scientific">Bradyrhizobium erythrophlei</name>
    <dbReference type="NCBI Taxonomy" id="1437360"/>
    <lineage>
        <taxon>Bacteria</taxon>
        <taxon>Pseudomonadati</taxon>
        <taxon>Pseudomonadota</taxon>
        <taxon>Alphaproteobacteria</taxon>
        <taxon>Hyphomicrobiales</taxon>
        <taxon>Nitrobacteraceae</taxon>
        <taxon>Bradyrhizobium</taxon>
    </lineage>
</organism>
<dbReference type="SUPFAM" id="SSF141371">
    <property type="entry name" value="PilZ domain-like"/>
    <property type="match status" value="1"/>
</dbReference>
<dbReference type="RefSeq" id="WP_079572336.1">
    <property type="nucleotide sequence ID" value="NZ_LT670818.1"/>
</dbReference>